<dbReference type="PANTHER" id="PTHR48013:SF9">
    <property type="entry name" value="DUAL SPECIFICITY MITOGEN-ACTIVATED PROTEIN KINASE KINASE 5"/>
    <property type="match status" value="1"/>
</dbReference>
<evidence type="ECO:0000313" key="12">
    <source>
        <dbReference type="WBParaSite" id="ACRNAN_scaffold15626.g13562.t1"/>
    </source>
</evidence>
<sequence length="310" mass="35875">MFSSVLTVLRRPLPCFPSYKFTSFLECITVSVVKALSYCHEKNIVHCDVKPTNVLINQYGKIKLTDFDSAIDRDNLDSYDRIGGTMAYWAPDLFIMDKERSQVTPESQPQFNPKRDIWSLGMTLAEALLGLLPYLEKDDKAPKGYEVIKYLNKINYAKEFEDCGLSFEEFLECSHFYKKFVPFNYDVSILRFLSACLQFMKHIPSLIELQQEEFYQACPQNSTEIYRITKEQLKSLQETPRSSRPVLSFKNVDGPGSSSIGQIETTILQEEDQRFTIDEEYQRLKLSIHKLLSEINDFSKSLEMIFTGNS</sequence>
<dbReference type="PROSITE" id="PS50011">
    <property type="entry name" value="PROTEIN_KINASE_DOM"/>
    <property type="match status" value="1"/>
</dbReference>
<name>A0A914CZC0_9BILA</name>
<dbReference type="WBParaSite" id="ACRNAN_scaffold15626.g13562.t1">
    <property type="protein sequence ID" value="ACRNAN_scaffold15626.g13562.t1"/>
    <property type="gene ID" value="ACRNAN_scaffold15626.g13562"/>
</dbReference>
<dbReference type="AlphaFoldDB" id="A0A914CZC0"/>
<evidence type="ECO:0000259" key="10">
    <source>
        <dbReference type="PROSITE" id="PS50011"/>
    </source>
</evidence>
<dbReference type="SUPFAM" id="SSF56112">
    <property type="entry name" value="Protein kinase-like (PK-like)"/>
    <property type="match status" value="1"/>
</dbReference>
<keyword evidence="1" id="KW-0808">Transferase</keyword>
<keyword evidence="2" id="KW-0547">Nucleotide-binding</keyword>
<dbReference type="Pfam" id="PF00069">
    <property type="entry name" value="Pkinase"/>
    <property type="match status" value="1"/>
</dbReference>
<organism evidence="11 12">
    <name type="scientific">Acrobeloides nanus</name>
    <dbReference type="NCBI Taxonomy" id="290746"/>
    <lineage>
        <taxon>Eukaryota</taxon>
        <taxon>Metazoa</taxon>
        <taxon>Ecdysozoa</taxon>
        <taxon>Nematoda</taxon>
        <taxon>Chromadorea</taxon>
        <taxon>Rhabditida</taxon>
        <taxon>Tylenchina</taxon>
        <taxon>Cephalobomorpha</taxon>
        <taxon>Cephaloboidea</taxon>
        <taxon>Cephalobidae</taxon>
        <taxon>Acrobeloides</taxon>
    </lineage>
</organism>
<dbReference type="SMART" id="SM00220">
    <property type="entry name" value="S_TKc"/>
    <property type="match status" value="1"/>
</dbReference>
<evidence type="ECO:0000256" key="9">
    <source>
        <dbReference type="ARBA" id="ARBA00051693"/>
    </source>
</evidence>
<evidence type="ECO:0000256" key="3">
    <source>
        <dbReference type="ARBA" id="ARBA00022777"/>
    </source>
</evidence>
<dbReference type="PROSITE" id="PS00108">
    <property type="entry name" value="PROTEIN_KINASE_ST"/>
    <property type="match status" value="1"/>
</dbReference>
<evidence type="ECO:0000256" key="1">
    <source>
        <dbReference type="ARBA" id="ARBA00022679"/>
    </source>
</evidence>
<dbReference type="InterPro" id="IPR011009">
    <property type="entry name" value="Kinase-like_dom_sf"/>
</dbReference>
<comment type="catalytic activity">
    <reaction evidence="8">
        <text>L-threonyl-[protein] + ATP = O-phospho-L-threonyl-[protein] + ADP + H(+)</text>
        <dbReference type="Rhea" id="RHEA:46608"/>
        <dbReference type="Rhea" id="RHEA-COMP:11060"/>
        <dbReference type="Rhea" id="RHEA-COMP:11605"/>
        <dbReference type="ChEBI" id="CHEBI:15378"/>
        <dbReference type="ChEBI" id="CHEBI:30013"/>
        <dbReference type="ChEBI" id="CHEBI:30616"/>
        <dbReference type="ChEBI" id="CHEBI:61977"/>
        <dbReference type="ChEBI" id="CHEBI:456216"/>
        <dbReference type="EC" id="2.7.12.2"/>
    </reaction>
</comment>
<dbReference type="GO" id="GO:0004708">
    <property type="term" value="F:MAP kinase kinase activity"/>
    <property type="evidence" value="ECO:0007669"/>
    <property type="project" value="UniProtKB-EC"/>
</dbReference>
<evidence type="ECO:0000256" key="4">
    <source>
        <dbReference type="ARBA" id="ARBA00022840"/>
    </source>
</evidence>
<keyword evidence="3" id="KW-0418">Kinase</keyword>
<protein>
    <recommendedName>
        <fullName evidence="6">mitogen-activated protein kinase kinase</fullName>
        <ecNumber evidence="6">2.7.12.2</ecNumber>
    </recommendedName>
</protein>
<dbReference type="InterPro" id="IPR008271">
    <property type="entry name" value="Ser/Thr_kinase_AS"/>
</dbReference>
<dbReference type="Proteomes" id="UP000887540">
    <property type="component" value="Unplaced"/>
</dbReference>
<comment type="catalytic activity">
    <reaction evidence="7">
        <text>L-seryl-[protein] + ATP = O-phospho-L-seryl-[protein] + ADP + H(+)</text>
        <dbReference type="Rhea" id="RHEA:17989"/>
        <dbReference type="Rhea" id="RHEA-COMP:9863"/>
        <dbReference type="Rhea" id="RHEA-COMP:11604"/>
        <dbReference type="ChEBI" id="CHEBI:15378"/>
        <dbReference type="ChEBI" id="CHEBI:29999"/>
        <dbReference type="ChEBI" id="CHEBI:30616"/>
        <dbReference type="ChEBI" id="CHEBI:83421"/>
        <dbReference type="ChEBI" id="CHEBI:456216"/>
        <dbReference type="EC" id="2.7.12.2"/>
    </reaction>
</comment>
<evidence type="ECO:0000256" key="2">
    <source>
        <dbReference type="ARBA" id="ARBA00022741"/>
    </source>
</evidence>
<evidence type="ECO:0000256" key="6">
    <source>
        <dbReference type="ARBA" id="ARBA00038999"/>
    </source>
</evidence>
<evidence type="ECO:0000256" key="8">
    <source>
        <dbReference type="ARBA" id="ARBA00049299"/>
    </source>
</evidence>
<evidence type="ECO:0000256" key="5">
    <source>
        <dbReference type="ARBA" id="ARBA00038035"/>
    </source>
</evidence>
<evidence type="ECO:0000313" key="11">
    <source>
        <dbReference type="Proteomes" id="UP000887540"/>
    </source>
</evidence>
<comment type="similarity">
    <text evidence="5">Belongs to the protein kinase superfamily. STE Ser/Thr protein kinase family. MAP kinase kinase subfamily.</text>
</comment>
<feature type="domain" description="Protein kinase" evidence="10">
    <location>
        <begin position="1"/>
        <end position="215"/>
    </location>
</feature>
<comment type="catalytic activity">
    <reaction evidence="9">
        <text>L-tyrosyl-[protein] + ATP = O-phospho-L-tyrosyl-[protein] + ADP + H(+)</text>
        <dbReference type="Rhea" id="RHEA:10596"/>
        <dbReference type="Rhea" id="RHEA-COMP:10136"/>
        <dbReference type="Rhea" id="RHEA-COMP:20101"/>
        <dbReference type="ChEBI" id="CHEBI:15378"/>
        <dbReference type="ChEBI" id="CHEBI:30616"/>
        <dbReference type="ChEBI" id="CHEBI:46858"/>
        <dbReference type="ChEBI" id="CHEBI:61978"/>
        <dbReference type="ChEBI" id="CHEBI:456216"/>
        <dbReference type="EC" id="2.7.12.2"/>
    </reaction>
</comment>
<dbReference type="InterPro" id="IPR000719">
    <property type="entry name" value="Prot_kinase_dom"/>
</dbReference>
<dbReference type="PANTHER" id="PTHR48013">
    <property type="entry name" value="DUAL SPECIFICITY MITOGEN-ACTIVATED PROTEIN KINASE KINASE 5-RELATED"/>
    <property type="match status" value="1"/>
</dbReference>
<dbReference type="Gene3D" id="1.10.510.10">
    <property type="entry name" value="Transferase(Phosphotransferase) domain 1"/>
    <property type="match status" value="1"/>
</dbReference>
<dbReference type="GO" id="GO:0005524">
    <property type="term" value="F:ATP binding"/>
    <property type="evidence" value="ECO:0007669"/>
    <property type="project" value="UniProtKB-KW"/>
</dbReference>
<keyword evidence="11" id="KW-1185">Reference proteome</keyword>
<keyword evidence="4" id="KW-0067">ATP-binding</keyword>
<reference evidence="12" key="1">
    <citation type="submission" date="2022-11" db="UniProtKB">
        <authorList>
            <consortium name="WormBaseParasite"/>
        </authorList>
    </citation>
    <scope>IDENTIFICATION</scope>
</reference>
<dbReference type="EC" id="2.7.12.2" evidence="6"/>
<proteinExistence type="inferred from homology"/>
<accession>A0A914CZC0</accession>
<evidence type="ECO:0000256" key="7">
    <source>
        <dbReference type="ARBA" id="ARBA00049014"/>
    </source>
</evidence>